<comment type="caution">
    <text evidence="6">The sequence shown here is derived from an EMBL/GenBank/DDBJ whole genome shotgun (WGS) entry which is preliminary data.</text>
</comment>
<name>A0A7V5HYT9_UNCAE</name>
<dbReference type="PIRSF" id="PIRSF004976">
    <property type="entry name" value="ATPase_YdaO"/>
    <property type="match status" value="1"/>
</dbReference>
<dbReference type="GO" id="GO:0002143">
    <property type="term" value="P:tRNA wobble position uridine thiolation"/>
    <property type="evidence" value="ECO:0007669"/>
    <property type="project" value="TreeGrafter"/>
</dbReference>
<dbReference type="SUPFAM" id="SSF52402">
    <property type="entry name" value="Adenine nucleotide alpha hydrolases-like"/>
    <property type="match status" value="1"/>
</dbReference>
<dbReference type="GO" id="GO:0005524">
    <property type="term" value="F:ATP binding"/>
    <property type="evidence" value="ECO:0007669"/>
    <property type="project" value="UniProtKB-KW"/>
</dbReference>
<dbReference type="GO" id="GO:0046872">
    <property type="term" value="F:metal ion binding"/>
    <property type="evidence" value="ECO:0007669"/>
    <property type="project" value="UniProtKB-KW"/>
</dbReference>
<dbReference type="InterPro" id="IPR011063">
    <property type="entry name" value="TilS/TtcA_N"/>
</dbReference>
<evidence type="ECO:0000256" key="2">
    <source>
        <dbReference type="PIRSR" id="PIRSR004976-50"/>
    </source>
</evidence>
<evidence type="ECO:0000259" key="5">
    <source>
        <dbReference type="Pfam" id="PF22082"/>
    </source>
</evidence>
<dbReference type="GO" id="GO:0002144">
    <property type="term" value="C:cytosolic tRNA wobble base thiouridylase complex"/>
    <property type="evidence" value="ECO:0007669"/>
    <property type="project" value="TreeGrafter"/>
</dbReference>
<feature type="binding site" evidence="3">
    <location>
        <position position="164"/>
    </location>
    <ligand>
        <name>ATP</name>
        <dbReference type="ChEBI" id="CHEBI:30616"/>
    </ligand>
</feature>
<feature type="binding site" evidence="3">
    <location>
        <position position="64"/>
    </location>
    <ligand>
        <name>ATP</name>
        <dbReference type="ChEBI" id="CHEBI:30616"/>
    </ligand>
</feature>
<keyword evidence="2" id="KW-0862">Zinc</keyword>
<dbReference type="GO" id="GO:0000049">
    <property type="term" value="F:tRNA binding"/>
    <property type="evidence" value="ECO:0007669"/>
    <property type="project" value="TreeGrafter"/>
</dbReference>
<proteinExistence type="predicted"/>
<feature type="domain" description="2-thiouridine synthetase TtuA-like N-terminal LIM" evidence="5">
    <location>
        <begin position="2"/>
        <end position="32"/>
    </location>
</feature>
<dbReference type="InterPro" id="IPR054306">
    <property type="entry name" value="TtuA-like_LIM_N"/>
</dbReference>
<keyword evidence="1" id="KW-0808">Transferase</keyword>
<keyword evidence="3" id="KW-0067">ATP-binding</keyword>
<dbReference type="InterPro" id="IPR014729">
    <property type="entry name" value="Rossmann-like_a/b/a_fold"/>
</dbReference>
<accession>A0A7V5HYT9</accession>
<feature type="binding site" evidence="3">
    <location>
        <position position="84"/>
    </location>
    <ligand>
        <name>ATP</name>
        <dbReference type="ChEBI" id="CHEBI:30616"/>
    </ligand>
</feature>
<feature type="binding site" evidence="2">
    <location>
        <position position="3"/>
    </location>
    <ligand>
        <name>Zn(2+)</name>
        <dbReference type="ChEBI" id="CHEBI:29105"/>
        <label>1</label>
    </ligand>
</feature>
<feature type="binding site" evidence="2">
    <location>
        <position position="282"/>
    </location>
    <ligand>
        <name>Zn(2+)</name>
        <dbReference type="ChEBI" id="CHEBI:29105"/>
        <label>2</label>
    </ligand>
</feature>
<feature type="binding site" evidence="2">
    <location>
        <position position="285"/>
    </location>
    <ligand>
        <name>Zn(2+)</name>
        <dbReference type="ChEBI" id="CHEBI:29105"/>
        <label>2</label>
    </ligand>
</feature>
<sequence>MKCRRCRDMGKTKKAVIFLPHHNLSLCRDCFILWYEKQIGRTIKKMRMFTRKDKIMVAVSGGKDSLALWFALERLGYATDGMYINLGIEERNYSRISYEKAKKLSERIKRPLHVVDIKDIFEGKGIPELNKLTRQPPCSICGLIKRYYTNKVALDKGYDCVATGHNLDDEVATLLLNTLSWDVDSLSRQAPVLPEKQGFARRVKPLVGMTEKENLLYCLLMEIDYAKEECPLSTGVSTIFYKQVFNKIEQKSPGTKLRFYFNFQKNIYPLLSPIKIPHLSPCSLCGQPTTTSDKICALCRFKEKVKNLTKN</sequence>
<dbReference type="GO" id="GO:0016740">
    <property type="term" value="F:transferase activity"/>
    <property type="evidence" value="ECO:0007669"/>
    <property type="project" value="UniProtKB-KW"/>
</dbReference>
<dbReference type="InterPro" id="IPR035107">
    <property type="entry name" value="tRNA_thiolation_TtcA_Ctu1"/>
</dbReference>
<gene>
    <name evidence="6" type="ORF">ENL39_03055</name>
</gene>
<feature type="domain" description="tRNA(Ile)-lysidine/2-thiocytidine synthase N-terminal" evidence="4">
    <location>
        <begin position="54"/>
        <end position="227"/>
    </location>
</feature>
<organism evidence="6">
    <name type="scientific">Aerophobetes bacterium</name>
    <dbReference type="NCBI Taxonomy" id="2030807"/>
    <lineage>
        <taxon>Bacteria</taxon>
        <taxon>Candidatus Aerophobota</taxon>
    </lineage>
</organism>
<dbReference type="Pfam" id="PF01171">
    <property type="entry name" value="ATP_bind_3"/>
    <property type="match status" value="1"/>
</dbReference>
<feature type="binding site" evidence="2">
    <location>
        <position position="299"/>
    </location>
    <ligand>
        <name>Zn(2+)</name>
        <dbReference type="ChEBI" id="CHEBI:29105"/>
        <label>2</label>
    </ligand>
</feature>
<evidence type="ECO:0000259" key="4">
    <source>
        <dbReference type="Pfam" id="PF01171"/>
    </source>
</evidence>
<dbReference type="Proteomes" id="UP000886070">
    <property type="component" value="Unassembled WGS sequence"/>
</dbReference>
<keyword evidence="3" id="KW-0547">Nucleotide-binding</keyword>
<feature type="binding site" evidence="2">
    <location>
        <position position="6"/>
    </location>
    <ligand>
        <name>Zn(2+)</name>
        <dbReference type="ChEBI" id="CHEBI:29105"/>
        <label>1</label>
    </ligand>
</feature>
<keyword evidence="2" id="KW-0479">Metal-binding</keyword>
<keyword evidence="6" id="KW-0378">Hydrolase</keyword>
<feature type="binding site" evidence="3">
    <location>
        <position position="169"/>
    </location>
    <ligand>
        <name>ATP</name>
        <dbReference type="ChEBI" id="CHEBI:30616"/>
    </ligand>
</feature>
<dbReference type="PANTHER" id="PTHR11807:SF27">
    <property type="entry name" value="TRNA-5-METHYLURIDINE(54) 2-SULFURTRANSFERASE"/>
    <property type="match status" value="1"/>
</dbReference>
<reference evidence="6" key="1">
    <citation type="journal article" date="2020" name="mSystems">
        <title>Genome- and Community-Level Interaction Insights into Carbon Utilization and Element Cycling Functions of Hydrothermarchaeota in Hydrothermal Sediment.</title>
        <authorList>
            <person name="Zhou Z."/>
            <person name="Liu Y."/>
            <person name="Xu W."/>
            <person name="Pan J."/>
            <person name="Luo Z.H."/>
            <person name="Li M."/>
        </authorList>
    </citation>
    <scope>NUCLEOTIDE SEQUENCE [LARGE SCALE GENOMIC DNA]</scope>
    <source>
        <strain evidence="6">HyVt-92</strain>
    </source>
</reference>
<feature type="binding site" evidence="3">
    <location>
        <begin position="58"/>
        <end position="60"/>
    </location>
    <ligand>
        <name>ATP</name>
        <dbReference type="ChEBI" id="CHEBI:30616"/>
    </ligand>
</feature>
<feature type="binding site" evidence="2">
    <location>
        <position position="296"/>
    </location>
    <ligand>
        <name>Zn(2+)</name>
        <dbReference type="ChEBI" id="CHEBI:29105"/>
        <label>2</label>
    </ligand>
</feature>
<dbReference type="Pfam" id="PF22082">
    <property type="entry name" value="TtuA_LIM_N"/>
    <property type="match status" value="1"/>
</dbReference>
<dbReference type="CDD" id="cd01993">
    <property type="entry name" value="TtuA-like"/>
    <property type="match status" value="1"/>
</dbReference>
<feature type="binding site" evidence="2">
    <location>
        <position position="30"/>
    </location>
    <ligand>
        <name>Zn(2+)</name>
        <dbReference type="ChEBI" id="CHEBI:29105"/>
        <label>1</label>
    </ligand>
</feature>
<evidence type="ECO:0000313" key="6">
    <source>
        <dbReference type="EMBL" id="HHF98448.1"/>
    </source>
</evidence>
<dbReference type="Gene3D" id="3.40.50.620">
    <property type="entry name" value="HUPs"/>
    <property type="match status" value="1"/>
</dbReference>
<evidence type="ECO:0000256" key="3">
    <source>
        <dbReference type="PIRSR" id="PIRSR004976-51"/>
    </source>
</evidence>
<dbReference type="GO" id="GO:0016787">
    <property type="term" value="F:hydrolase activity"/>
    <property type="evidence" value="ECO:0007669"/>
    <property type="project" value="UniProtKB-KW"/>
</dbReference>
<evidence type="ECO:0000256" key="1">
    <source>
        <dbReference type="ARBA" id="ARBA00022679"/>
    </source>
</evidence>
<dbReference type="AlphaFoldDB" id="A0A7V5HYT9"/>
<dbReference type="PANTHER" id="PTHR11807">
    <property type="entry name" value="ATPASES OF THE PP SUPERFAMILY-RELATED"/>
    <property type="match status" value="1"/>
</dbReference>
<dbReference type="EMBL" id="DRTT01000090">
    <property type="protein sequence ID" value="HHF98448.1"/>
    <property type="molecule type" value="Genomic_DNA"/>
</dbReference>
<protein>
    <submittedName>
        <fullName evidence="6">Adenine nucleotide alpha hydrolase family protein</fullName>
    </submittedName>
</protein>
<feature type="binding site" evidence="2">
    <location>
        <position position="27"/>
    </location>
    <ligand>
        <name>Zn(2+)</name>
        <dbReference type="ChEBI" id="CHEBI:29105"/>
        <label>1</label>
    </ligand>
</feature>